<proteinExistence type="predicted"/>
<dbReference type="AlphaFoldDB" id="A0A964WW36"/>
<dbReference type="OrthoDB" id="7362006at2"/>
<reference evidence="1" key="1">
    <citation type="submission" date="2019-03" db="EMBL/GenBank/DDBJ databases">
        <title>Afifella sp. nov., isolated from activated sludge.</title>
        <authorList>
            <person name="Li Q."/>
            <person name="Liu Y."/>
        </authorList>
    </citation>
    <scope>NUCLEOTIDE SEQUENCE</scope>
    <source>
        <strain evidence="1">L72</strain>
    </source>
</reference>
<dbReference type="EMBL" id="SPKJ01000179">
    <property type="protein sequence ID" value="MYZ50465.1"/>
    <property type="molecule type" value="Genomic_DNA"/>
</dbReference>
<evidence type="ECO:0000313" key="2">
    <source>
        <dbReference type="Proteomes" id="UP000773614"/>
    </source>
</evidence>
<dbReference type="RefSeq" id="WP_161142781.1">
    <property type="nucleotide sequence ID" value="NZ_SPKJ01000179.1"/>
</dbReference>
<evidence type="ECO:0000313" key="1">
    <source>
        <dbReference type="EMBL" id="MYZ50465.1"/>
    </source>
</evidence>
<comment type="caution">
    <text evidence="1">The sequence shown here is derived from an EMBL/GenBank/DDBJ whole genome shotgun (WGS) entry which is preliminary data.</text>
</comment>
<accession>A0A964WW36</accession>
<sequence length="85" mass="8963">MTLAGEPNAALMRDLLAWIALRPRSYGEAIDAWRTNCPRMPVWEDALESGLLRVEAGGAMRARQVVVTAKGAALIGRGAAAGADS</sequence>
<protein>
    <submittedName>
        <fullName evidence="1">Uncharacterized protein</fullName>
    </submittedName>
</protein>
<name>A0A964WW36_9HYPH</name>
<dbReference type="Proteomes" id="UP000773614">
    <property type="component" value="Unassembled WGS sequence"/>
</dbReference>
<keyword evidence="2" id="KW-1185">Reference proteome</keyword>
<organism evidence="1 2">
    <name type="scientific">Propylenella binzhouense</name>
    <dbReference type="NCBI Taxonomy" id="2555902"/>
    <lineage>
        <taxon>Bacteria</taxon>
        <taxon>Pseudomonadati</taxon>
        <taxon>Pseudomonadota</taxon>
        <taxon>Alphaproteobacteria</taxon>
        <taxon>Hyphomicrobiales</taxon>
        <taxon>Propylenellaceae</taxon>
        <taxon>Propylenella</taxon>
    </lineage>
</organism>
<gene>
    <name evidence="1" type="ORF">E4O86_22460</name>
</gene>